<accession>A0A2H1WCG4</accession>
<reference evidence="1" key="1">
    <citation type="submission" date="2016-07" db="EMBL/GenBank/DDBJ databases">
        <authorList>
            <person name="Bretaudeau A."/>
        </authorList>
    </citation>
    <scope>NUCLEOTIDE SEQUENCE</scope>
    <source>
        <strain evidence="1">Rice</strain>
        <tissue evidence="1">Whole body</tissue>
    </source>
</reference>
<evidence type="ECO:0000313" key="1">
    <source>
        <dbReference type="EMBL" id="SOQ50758.1"/>
    </source>
</evidence>
<protein>
    <submittedName>
        <fullName evidence="1">SFRICE_008692</fullName>
    </submittedName>
</protein>
<dbReference type="AlphaFoldDB" id="A0A2H1WCG4"/>
<proteinExistence type="predicted"/>
<dbReference type="EMBL" id="ODYU01007725">
    <property type="protein sequence ID" value="SOQ50758.1"/>
    <property type="molecule type" value="Genomic_DNA"/>
</dbReference>
<gene>
    <name evidence="1" type="ORF">SFRICE_008692</name>
</gene>
<name>A0A2H1WCG4_SPOFR</name>
<organism evidence="1">
    <name type="scientific">Spodoptera frugiperda</name>
    <name type="common">Fall armyworm</name>
    <dbReference type="NCBI Taxonomy" id="7108"/>
    <lineage>
        <taxon>Eukaryota</taxon>
        <taxon>Metazoa</taxon>
        <taxon>Ecdysozoa</taxon>
        <taxon>Arthropoda</taxon>
        <taxon>Hexapoda</taxon>
        <taxon>Insecta</taxon>
        <taxon>Pterygota</taxon>
        <taxon>Neoptera</taxon>
        <taxon>Endopterygota</taxon>
        <taxon>Lepidoptera</taxon>
        <taxon>Glossata</taxon>
        <taxon>Ditrysia</taxon>
        <taxon>Noctuoidea</taxon>
        <taxon>Noctuidae</taxon>
        <taxon>Amphipyrinae</taxon>
        <taxon>Spodoptera</taxon>
    </lineage>
</organism>
<sequence>MTSPALEARGSVRLLLTKNHPVPTPACRAGAPVNPLGKFCTVEHAVAVCPALAEHRCVLRDVDASDIGSDWDWNAVFSFCEAVMLAKEEAGCPPRETLWASGIARRSQAIVSAGLRTASKGSMPPDQNQTRACGVSISAGENHPMTSPALGEARGSVRFLLTKNHPVPTPTF</sequence>